<dbReference type="PANTHER" id="PTHR23022">
    <property type="entry name" value="TRANSPOSABLE ELEMENT-RELATED"/>
    <property type="match status" value="1"/>
</dbReference>
<dbReference type="PANTHER" id="PTHR23022:SF129">
    <property type="entry name" value="TRANSPOSABLE ELEMENT TC3 TRANSPOSASE"/>
    <property type="match status" value="1"/>
</dbReference>
<dbReference type="InterPro" id="IPR052338">
    <property type="entry name" value="Transposase_5"/>
</dbReference>
<feature type="domain" description="Tc1-like transposase DDE" evidence="1">
    <location>
        <begin position="46"/>
        <end position="148"/>
    </location>
</feature>
<dbReference type="GO" id="GO:0003676">
    <property type="term" value="F:nucleic acid binding"/>
    <property type="evidence" value="ECO:0007669"/>
    <property type="project" value="InterPro"/>
</dbReference>
<evidence type="ECO:0000259" key="1">
    <source>
        <dbReference type="Pfam" id="PF13358"/>
    </source>
</evidence>
<dbReference type="AlphaFoldDB" id="A0A1I7W8V1"/>
<accession>A0A1I7W8V1</accession>
<proteinExistence type="predicted"/>
<sequence>MECDWGKVNLSDEKKLNLDGPDGCHSDWRDLRKEPRHFSTRNFGGGSVMVWGTFNAMGLVDLAFVSTKMNSADYQDVLRHHLVPYLERFPGVSFTFQQDNATIHASRSTKTWLQDNSVDTMDWPSRSPDLNPIENLWAILFETVKDLQNAICKAWSEVDKSAIENLVNSTTEGIFQWSPVLPVAKCIECIKCSIDCNSLLNDLLRILIEDSASASKLRFFPIRRIIMRTQVDHKKRKAFSNMVSAIRRSGKRSAGSDPFRRQEAFANSAYFLPNPSGGYLGNNFHPNALLSRGVCLRPLKSQGLCLSAQLPPLLREKCGAWLDVPGAKNRTRVRYGNGKVYMSLNLLVSSASKALRKPLTMSGWSRPELPSRKGRQDMVFWKEFYTIPVKGWSSILPNFGDLSLEAPRCQKASEAIQHLSAERSRNVQPCPTLLPKERRQLSAETKALALQRLKANAPAQ</sequence>
<reference evidence="3" key="1">
    <citation type="submission" date="2016-11" db="UniProtKB">
        <authorList>
            <consortium name="WormBaseParasite"/>
        </authorList>
    </citation>
    <scope>IDENTIFICATION</scope>
</reference>
<dbReference type="Proteomes" id="UP000095283">
    <property type="component" value="Unplaced"/>
</dbReference>
<dbReference type="InterPro" id="IPR038717">
    <property type="entry name" value="Tc1-like_DDE_dom"/>
</dbReference>
<organism evidence="2 3">
    <name type="scientific">Heterorhabditis bacteriophora</name>
    <name type="common">Entomopathogenic nematode worm</name>
    <dbReference type="NCBI Taxonomy" id="37862"/>
    <lineage>
        <taxon>Eukaryota</taxon>
        <taxon>Metazoa</taxon>
        <taxon>Ecdysozoa</taxon>
        <taxon>Nematoda</taxon>
        <taxon>Chromadorea</taxon>
        <taxon>Rhabditida</taxon>
        <taxon>Rhabditina</taxon>
        <taxon>Rhabditomorpha</taxon>
        <taxon>Strongyloidea</taxon>
        <taxon>Heterorhabditidae</taxon>
        <taxon>Heterorhabditis</taxon>
    </lineage>
</organism>
<name>A0A1I7W8V1_HETBA</name>
<evidence type="ECO:0000313" key="3">
    <source>
        <dbReference type="WBParaSite" id="Hba_01075"/>
    </source>
</evidence>
<dbReference type="WBParaSite" id="Hba_01075">
    <property type="protein sequence ID" value="Hba_01075"/>
    <property type="gene ID" value="Hba_01075"/>
</dbReference>
<protein>
    <submittedName>
        <fullName evidence="3">DDE_3 domain-containing protein</fullName>
    </submittedName>
</protein>
<keyword evidence="2" id="KW-1185">Reference proteome</keyword>
<evidence type="ECO:0000313" key="2">
    <source>
        <dbReference type="Proteomes" id="UP000095283"/>
    </source>
</evidence>
<dbReference type="Pfam" id="PF13358">
    <property type="entry name" value="DDE_3"/>
    <property type="match status" value="1"/>
</dbReference>
<dbReference type="InterPro" id="IPR036397">
    <property type="entry name" value="RNaseH_sf"/>
</dbReference>
<dbReference type="Gene3D" id="3.30.420.10">
    <property type="entry name" value="Ribonuclease H-like superfamily/Ribonuclease H"/>
    <property type="match status" value="1"/>
</dbReference>